<keyword evidence="2" id="KW-0813">Transport</keyword>
<dbReference type="GO" id="GO:0051601">
    <property type="term" value="P:exocyst localization"/>
    <property type="evidence" value="ECO:0007669"/>
    <property type="project" value="TreeGrafter"/>
</dbReference>
<dbReference type="EMBL" id="HBUF01165884">
    <property type="protein sequence ID" value="CAG6651135.1"/>
    <property type="molecule type" value="Transcribed_RNA"/>
</dbReference>
<dbReference type="EMBL" id="HBUF01362660">
    <property type="protein sequence ID" value="CAG6721757.1"/>
    <property type="molecule type" value="Transcribed_RNA"/>
</dbReference>
<dbReference type="Gene3D" id="1.10.357.70">
    <property type="entry name" value="Exocyst complex component Sec6, C-terminal domain"/>
    <property type="match status" value="1"/>
</dbReference>
<accession>A0A8D8RLR1</accession>
<keyword evidence="3" id="KW-0268">Exocytosis</keyword>
<evidence type="ECO:0000256" key="3">
    <source>
        <dbReference type="ARBA" id="ARBA00022483"/>
    </source>
</evidence>
<evidence type="ECO:0000256" key="2">
    <source>
        <dbReference type="ARBA" id="ARBA00022448"/>
    </source>
</evidence>
<sequence>MSTIEQLEKEAKQNVSKQLLTLLQRSDQLEKVNQYKQRIIRKKISVETTLKTAMQSQLDGVLSGIQELKTVLDDMHTIKGNIHEMKNSLQLLPPLGLKLSDLRAQNNRHVQYVTAIENLTHVFAVPDSVERTKQWISEGKLLHAHQSLMDLEKSRDELMYETHKLNNQSMADKLLLQDYFSDVEKVNQLLEKQIKLILGRTLLTVRKEPTVIVTALRIIEREEHLDQMCLQKKQQTNYLPIGRPKQWRKLAMGVLEESVSQKIEGTQVDERGSNKMWLVMYLELIRQLILEDLRVVTTLCGPCFPPHYNIVSSFMHMYHECLSIHLEEMATNLEGNEIVSMLAWAVNTYPGVDMMSNPELGANATPLGPVLREEVIKELENKYVIYIKENYVDWMRKTLETEKEDWKSGEAPDSDGEGHYHTAAPVIIFQMIDQNLQLTKDISQELTERVLLLSVEHVTEYGKISKDALRELKQDHFKDRSKMVYFTHFMIATLNNCLKFVELAHQMKQTFWKRSELHRGEASTKFEALLKVFEELRNDSAQYLLEEAFLDLLPHFEALMTANWLKSPVSSSTIVITLDDYFQDYRYLVPKNLEFIILEAEELVVTRYIASMLQKKITFKTYDERKGAAQKINRETNQLKALFSKYTPKNATSSANIDAPLDCILALSEVLMNEDAEMLSLDLHTLLNKYPDISDDHISRLLALRGDLSRSEIQDIVSYVQKTKAGRRYSYAKSFFHKIP</sequence>
<evidence type="ECO:0000313" key="4">
    <source>
        <dbReference type="EMBL" id="CAG6651134.1"/>
    </source>
</evidence>
<dbReference type="GO" id="GO:0006887">
    <property type="term" value="P:exocytosis"/>
    <property type="evidence" value="ECO:0007669"/>
    <property type="project" value="UniProtKB-KW"/>
</dbReference>
<dbReference type="EMBL" id="HBUF01313595">
    <property type="protein sequence ID" value="CAG6693574.1"/>
    <property type="molecule type" value="Transcribed_RNA"/>
</dbReference>
<dbReference type="GO" id="GO:0000145">
    <property type="term" value="C:exocyst"/>
    <property type="evidence" value="ECO:0007669"/>
    <property type="project" value="InterPro"/>
</dbReference>
<dbReference type="EMBL" id="HBUF01362659">
    <property type="protein sequence ID" value="CAG6721756.1"/>
    <property type="molecule type" value="Transcribed_RNA"/>
</dbReference>
<dbReference type="EMBL" id="HBUF01165885">
    <property type="protein sequence ID" value="CAG6651136.1"/>
    <property type="molecule type" value="Transcribed_RNA"/>
</dbReference>
<dbReference type="EMBL" id="HBUF01313594">
    <property type="protein sequence ID" value="CAG6693573.1"/>
    <property type="molecule type" value="Transcribed_RNA"/>
</dbReference>
<organism evidence="4">
    <name type="scientific">Cacopsylla melanoneura</name>
    <dbReference type="NCBI Taxonomy" id="428564"/>
    <lineage>
        <taxon>Eukaryota</taxon>
        <taxon>Metazoa</taxon>
        <taxon>Ecdysozoa</taxon>
        <taxon>Arthropoda</taxon>
        <taxon>Hexapoda</taxon>
        <taxon>Insecta</taxon>
        <taxon>Pterygota</taxon>
        <taxon>Neoptera</taxon>
        <taxon>Paraneoptera</taxon>
        <taxon>Hemiptera</taxon>
        <taxon>Sternorrhyncha</taxon>
        <taxon>Psylloidea</taxon>
        <taxon>Psyllidae</taxon>
        <taxon>Psyllinae</taxon>
        <taxon>Cacopsylla</taxon>
    </lineage>
</organism>
<dbReference type="InterPro" id="IPR042532">
    <property type="entry name" value="EXOC3/Sec6_C"/>
</dbReference>
<dbReference type="Pfam" id="PF06046">
    <property type="entry name" value="Sec6"/>
    <property type="match status" value="1"/>
</dbReference>
<proteinExistence type="inferred from homology"/>
<dbReference type="EMBL" id="HBUF01313596">
    <property type="protein sequence ID" value="CAG6693575.1"/>
    <property type="molecule type" value="Transcribed_RNA"/>
</dbReference>
<dbReference type="AlphaFoldDB" id="A0A8D8RLR1"/>
<dbReference type="Gene3D" id="1.10.357.50">
    <property type="match status" value="1"/>
</dbReference>
<dbReference type="EMBL" id="HBUF01165883">
    <property type="protein sequence ID" value="CAG6651134.1"/>
    <property type="molecule type" value="Transcribed_RNA"/>
</dbReference>
<protein>
    <submittedName>
        <fullName evidence="4">Exocyst complex component 3</fullName>
    </submittedName>
</protein>
<dbReference type="PANTHER" id="PTHR21292:SF1">
    <property type="entry name" value="EXOCYST COMPLEX COMPONENT 3"/>
    <property type="match status" value="1"/>
</dbReference>
<comment type="similarity">
    <text evidence="1">Belongs to the SEC6 family.</text>
</comment>
<reference evidence="4" key="1">
    <citation type="submission" date="2021-05" db="EMBL/GenBank/DDBJ databases">
        <authorList>
            <person name="Alioto T."/>
            <person name="Alioto T."/>
            <person name="Gomez Garrido J."/>
        </authorList>
    </citation>
    <scope>NUCLEOTIDE SEQUENCE</scope>
</reference>
<dbReference type="EMBL" id="HBUF01313593">
    <property type="protein sequence ID" value="CAG6693572.1"/>
    <property type="molecule type" value="Transcribed_RNA"/>
</dbReference>
<dbReference type="InterPro" id="IPR010326">
    <property type="entry name" value="EXOC3/Sec6"/>
</dbReference>
<evidence type="ECO:0000256" key="1">
    <source>
        <dbReference type="ARBA" id="ARBA00009447"/>
    </source>
</evidence>
<name>A0A8D8RLR1_9HEMI</name>
<dbReference type="PANTHER" id="PTHR21292">
    <property type="entry name" value="EXOCYST COMPLEX COMPONENT SEC6-RELATED"/>
    <property type="match status" value="1"/>
</dbReference>
<dbReference type="GO" id="GO:0000149">
    <property type="term" value="F:SNARE binding"/>
    <property type="evidence" value="ECO:0007669"/>
    <property type="project" value="TreeGrafter"/>
</dbReference>